<keyword evidence="1" id="KW-0560">Oxidoreductase</keyword>
<dbReference type="PANTHER" id="PTHR10366">
    <property type="entry name" value="NAD DEPENDENT EPIMERASE/DEHYDRATASE"/>
    <property type="match status" value="1"/>
</dbReference>
<evidence type="ECO:0000256" key="1">
    <source>
        <dbReference type="ARBA" id="ARBA00023002"/>
    </source>
</evidence>
<evidence type="ECO:0000259" key="3">
    <source>
        <dbReference type="Pfam" id="PF01370"/>
    </source>
</evidence>
<dbReference type="PANTHER" id="PTHR10366:SF564">
    <property type="entry name" value="STEROL-4-ALPHA-CARBOXYLATE 3-DEHYDROGENASE, DECARBOXYLATING"/>
    <property type="match status" value="1"/>
</dbReference>
<dbReference type="SUPFAM" id="SSF51735">
    <property type="entry name" value="NAD(P)-binding Rossmann-fold domains"/>
    <property type="match status" value="1"/>
</dbReference>
<evidence type="ECO:0000313" key="5">
    <source>
        <dbReference type="Proteomes" id="UP001610334"/>
    </source>
</evidence>
<reference evidence="4 5" key="1">
    <citation type="submission" date="2024-07" db="EMBL/GenBank/DDBJ databases">
        <title>Section-level genome sequencing and comparative genomics of Aspergillus sections Usti and Cavernicolus.</title>
        <authorList>
            <consortium name="Lawrence Berkeley National Laboratory"/>
            <person name="Nybo J.L."/>
            <person name="Vesth T.C."/>
            <person name="Theobald S."/>
            <person name="Frisvad J.C."/>
            <person name="Larsen T.O."/>
            <person name="Kjaerboelling I."/>
            <person name="Rothschild-Mancinelli K."/>
            <person name="Lyhne E.K."/>
            <person name="Kogle M.E."/>
            <person name="Barry K."/>
            <person name="Clum A."/>
            <person name="Na H."/>
            <person name="Ledsgaard L."/>
            <person name="Lin J."/>
            <person name="Lipzen A."/>
            <person name="Kuo A."/>
            <person name="Riley R."/>
            <person name="Mondo S."/>
            <person name="Labutti K."/>
            <person name="Haridas S."/>
            <person name="Pangalinan J."/>
            <person name="Salamov A.A."/>
            <person name="Simmons B.A."/>
            <person name="Magnuson J.K."/>
            <person name="Chen J."/>
            <person name="Drula E."/>
            <person name="Henrissat B."/>
            <person name="Wiebenga A."/>
            <person name="Lubbers R.J."/>
            <person name="Gomes A.C."/>
            <person name="Makela M.R."/>
            <person name="Stajich J."/>
            <person name="Grigoriev I.V."/>
            <person name="Mortensen U.H."/>
            <person name="De Vries R.P."/>
            <person name="Baker S.E."/>
            <person name="Andersen M.R."/>
        </authorList>
    </citation>
    <scope>NUCLEOTIDE SEQUENCE [LARGE SCALE GENOMIC DNA]</scope>
    <source>
        <strain evidence="4 5">CBS 588.65</strain>
    </source>
</reference>
<keyword evidence="5" id="KW-1185">Reference proteome</keyword>
<gene>
    <name evidence="4" type="ORF">BJX63DRAFT_419688</name>
</gene>
<proteinExistence type="inferred from homology"/>
<sequence length="354" mass="37948">MVHILVTGGSGFLANALITTLLSRGHSVVTTVRTAEKARSLLAQFPHIASDRLKCKIVPDIAAANAFDDAVLSSGDSKSDPPFAAVIHTASPFHYSIANARKDMFDPAVNGTVGILKSVHHHAPSVKRVVITSSFAAMFNPAKPVGSKYSEVDWNPVTWDDAEAPENAHGKSGYRTSKALAEKEAWAFMEREKPGFTLTVLNPSLIFGPVSESLASLDEVNTSNQRMRDFMTGASKEKCPPTGSQFWVDVRDAALAHATAVERPETAGKRYFLTAGNFCNAEIVEVIRTGFPGLGDGLPSGEALRDGQYPGGGPKYGFDNSASINELGIKYRSLQESVIDTVKSLKGIQERPSA</sequence>
<dbReference type="CDD" id="cd05227">
    <property type="entry name" value="AR_SDR_e"/>
    <property type="match status" value="1"/>
</dbReference>
<dbReference type="InterPro" id="IPR036291">
    <property type="entry name" value="NAD(P)-bd_dom_sf"/>
</dbReference>
<dbReference type="InterPro" id="IPR050425">
    <property type="entry name" value="NAD(P)_dehydrat-like"/>
</dbReference>
<dbReference type="Gene3D" id="3.40.50.720">
    <property type="entry name" value="NAD(P)-binding Rossmann-like Domain"/>
    <property type="match status" value="1"/>
</dbReference>
<dbReference type="Proteomes" id="UP001610334">
    <property type="component" value="Unassembled WGS sequence"/>
</dbReference>
<comment type="caution">
    <text evidence="4">The sequence shown here is derived from an EMBL/GenBank/DDBJ whole genome shotgun (WGS) entry which is preliminary data.</text>
</comment>
<dbReference type="Pfam" id="PF01370">
    <property type="entry name" value="Epimerase"/>
    <property type="match status" value="1"/>
</dbReference>
<accession>A0ABR4HNZ7</accession>
<dbReference type="EMBL" id="JBFXLT010000019">
    <property type="protein sequence ID" value="KAL2817112.1"/>
    <property type="molecule type" value="Genomic_DNA"/>
</dbReference>
<feature type="domain" description="NAD-dependent epimerase/dehydratase" evidence="3">
    <location>
        <begin position="4"/>
        <end position="268"/>
    </location>
</feature>
<protein>
    <submittedName>
        <fullName evidence="4">NAD(P)-binding protein</fullName>
    </submittedName>
</protein>
<evidence type="ECO:0000256" key="2">
    <source>
        <dbReference type="ARBA" id="ARBA00023445"/>
    </source>
</evidence>
<comment type="similarity">
    <text evidence="2">Belongs to the NAD(P)-dependent epimerase/dehydratase family. Dihydroflavonol-4-reductase subfamily.</text>
</comment>
<dbReference type="InterPro" id="IPR001509">
    <property type="entry name" value="Epimerase_deHydtase"/>
</dbReference>
<organism evidence="4 5">
    <name type="scientific">Aspergillus granulosus</name>
    <dbReference type="NCBI Taxonomy" id="176169"/>
    <lineage>
        <taxon>Eukaryota</taxon>
        <taxon>Fungi</taxon>
        <taxon>Dikarya</taxon>
        <taxon>Ascomycota</taxon>
        <taxon>Pezizomycotina</taxon>
        <taxon>Eurotiomycetes</taxon>
        <taxon>Eurotiomycetidae</taxon>
        <taxon>Eurotiales</taxon>
        <taxon>Aspergillaceae</taxon>
        <taxon>Aspergillus</taxon>
        <taxon>Aspergillus subgen. Nidulantes</taxon>
    </lineage>
</organism>
<name>A0ABR4HNZ7_9EURO</name>
<evidence type="ECO:0000313" key="4">
    <source>
        <dbReference type="EMBL" id="KAL2817112.1"/>
    </source>
</evidence>